<evidence type="ECO:0000256" key="3">
    <source>
        <dbReference type="ARBA" id="ARBA00023163"/>
    </source>
</evidence>
<dbReference type="PANTHER" id="PTHR24567:SF74">
    <property type="entry name" value="HTH-TYPE TRANSCRIPTIONAL REGULATOR ARCR"/>
    <property type="match status" value="1"/>
</dbReference>
<dbReference type="OrthoDB" id="9127033at2"/>
<dbReference type="Gene3D" id="1.10.10.10">
    <property type="entry name" value="Winged helix-like DNA-binding domain superfamily/Winged helix DNA-binding domain"/>
    <property type="match status" value="1"/>
</dbReference>
<feature type="domain" description="Cyclic nucleotide-binding" evidence="4">
    <location>
        <begin position="19"/>
        <end position="139"/>
    </location>
</feature>
<dbReference type="Proteomes" id="UP000094313">
    <property type="component" value="Chromosome"/>
</dbReference>
<accession>A0A1D7QPD5</accession>
<dbReference type="Gene3D" id="2.60.120.10">
    <property type="entry name" value="Jelly Rolls"/>
    <property type="match status" value="1"/>
</dbReference>
<dbReference type="SUPFAM" id="SSF46785">
    <property type="entry name" value="Winged helix' DNA-binding domain"/>
    <property type="match status" value="1"/>
</dbReference>
<dbReference type="EMBL" id="CP017141">
    <property type="protein sequence ID" value="AOM80539.1"/>
    <property type="molecule type" value="Genomic_DNA"/>
</dbReference>
<dbReference type="KEGG" id="psty:BFS30_27315"/>
<feature type="domain" description="HTH crp-type" evidence="5">
    <location>
        <begin position="153"/>
        <end position="224"/>
    </location>
</feature>
<dbReference type="Pfam" id="PF13545">
    <property type="entry name" value="HTH_Crp_2"/>
    <property type="match status" value="1"/>
</dbReference>
<dbReference type="InterPro" id="IPR018490">
    <property type="entry name" value="cNMP-bd_dom_sf"/>
</dbReference>
<dbReference type="Pfam" id="PF00027">
    <property type="entry name" value="cNMP_binding"/>
    <property type="match status" value="1"/>
</dbReference>
<dbReference type="InterPro" id="IPR036390">
    <property type="entry name" value="WH_DNA-bd_sf"/>
</dbReference>
<keyword evidence="2" id="KW-0238">DNA-binding</keyword>
<dbReference type="InterPro" id="IPR000595">
    <property type="entry name" value="cNMP-bd_dom"/>
</dbReference>
<organism evidence="6 7">
    <name type="scientific">Pedobacter steynii</name>
    <dbReference type="NCBI Taxonomy" id="430522"/>
    <lineage>
        <taxon>Bacteria</taxon>
        <taxon>Pseudomonadati</taxon>
        <taxon>Bacteroidota</taxon>
        <taxon>Sphingobacteriia</taxon>
        <taxon>Sphingobacteriales</taxon>
        <taxon>Sphingobacteriaceae</taxon>
        <taxon>Pedobacter</taxon>
    </lineage>
</organism>
<dbReference type="PANTHER" id="PTHR24567">
    <property type="entry name" value="CRP FAMILY TRANSCRIPTIONAL REGULATORY PROTEIN"/>
    <property type="match status" value="1"/>
</dbReference>
<dbReference type="InterPro" id="IPR014710">
    <property type="entry name" value="RmlC-like_jellyroll"/>
</dbReference>
<dbReference type="InterPro" id="IPR050397">
    <property type="entry name" value="Env_Response_Regulators"/>
</dbReference>
<dbReference type="PROSITE" id="PS50042">
    <property type="entry name" value="CNMP_BINDING_3"/>
    <property type="match status" value="1"/>
</dbReference>
<dbReference type="CDD" id="cd00038">
    <property type="entry name" value="CAP_ED"/>
    <property type="match status" value="1"/>
</dbReference>
<keyword evidence="1" id="KW-0805">Transcription regulation</keyword>
<name>A0A1D7QPD5_9SPHI</name>
<dbReference type="GO" id="GO:0003677">
    <property type="term" value="F:DNA binding"/>
    <property type="evidence" value="ECO:0007669"/>
    <property type="project" value="UniProtKB-KW"/>
</dbReference>
<dbReference type="RefSeq" id="WP_069382197.1">
    <property type="nucleotide sequence ID" value="NZ_CP017141.1"/>
</dbReference>
<dbReference type="AlphaFoldDB" id="A0A1D7QPD5"/>
<dbReference type="InterPro" id="IPR036388">
    <property type="entry name" value="WH-like_DNA-bd_sf"/>
</dbReference>
<keyword evidence="3" id="KW-0804">Transcription</keyword>
<dbReference type="PROSITE" id="PS51063">
    <property type="entry name" value="HTH_CRP_2"/>
    <property type="match status" value="1"/>
</dbReference>
<sequence length="240" mass="27212">MSLSGIFPIDQWNFKSQSILKSIPAEDHDRLCINMTVESYNKGDVIFKEGAVPSGIFYIQKGIVKKYKVDRDGREQIIYVAGSGELLGYHAILAEDRYPDSATAIEDCNIAFIPKEDFLEVLHNSVILSQRLLKNMSHEYAVLTNNIAVFTQRTARERVAITLIVLREKYKNEEANEDTINISRSDLSNMAGIAKENLVRILKEFKTLGVLYTEGRKITITDIKMLAEISSYSNKSLKLR</sequence>
<evidence type="ECO:0000313" key="6">
    <source>
        <dbReference type="EMBL" id="AOM80539.1"/>
    </source>
</evidence>
<evidence type="ECO:0000259" key="5">
    <source>
        <dbReference type="PROSITE" id="PS51063"/>
    </source>
</evidence>
<dbReference type="SUPFAM" id="SSF51206">
    <property type="entry name" value="cAMP-binding domain-like"/>
    <property type="match status" value="1"/>
</dbReference>
<dbReference type="GO" id="GO:0005829">
    <property type="term" value="C:cytosol"/>
    <property type="evidence" value="ECO:0007669"/>
    <property type="project" value="TreeGrafter"/>
</dbReference>
<evidence type="ECO:0000256" key="1">
    <source>
        <dbReference type="ARBA" id="ARBA00023015"/>
    </source>
</evidence>
<dbReference type="GO" id="GO:0003700">
    <property type="term" value="F:DNA-binding transcription factor activity"/>
    <property type="evidence" value="ECO:0007669"/>
    <property type="project" value="TreeGrafter"/>
</dbReference>
<evidence type="ECO:0000313" key="7">
    <source>
        <dbReference type="Proteomes" id="UP000094313"/>
    </source>
</evidence>
<gene>
    <name evidence="6" type="ORF">BFS30_27315</name>
</gene>
<keyword evidence="7" id="KW-1185">Reference proteome</keyword>
<evidence type="ECO:0000259" key="4">
    <source>
        <dbReference type="PROSITE" id="PS50042"/>
    </source>
</evidence>
<dbReference type="SMART" id="SM00100">
    <property type="entry name" value="cNMP"/>
    <property type="match status" value="1"/>
</dbReference>
<proteinExistence type="predicted"/>
<reference evidence="6 7" key="1">
    <citation type="submission" date="2016-08" db="EMBL/GenBank/DDBJ databases">
        <authorList>
            <person name="Seilhamer J.J."/>
        </authorList>
    </citation>
    <scope>NUCLEOTIDE SEQUENCE [LARGE SCALE GENOMIC DNA]</scope>
    <source>
        <strain evidence="6 7">DX4</strain>
    </source>
</reference>
<protein>
    <submittedName>
        <fullName evidence="6">Crp/Fnr family transcriptional regulator</fullName>
    </submittedName>
</protein>
<dbReference type="InterPro" id="IPR012318">
    <property type="entry name" value="HTH_CRP"/>
</dbReference>
<evidence type="ECO:0000256" key="2">
    <source>
        <dbReference type="ARBA" id="ARBA00023125"/>
    </source>
</evidence>